<feature type="compositionally biased region" description="Pro residues" evidence="2">
    <location>
        <begin position="138"/>
        <end position="149"/>
    </location>
</feature>
<dbReference type="PANTHER" id="PTHR31342">
    <property type="entry name" value="PROTEIN CHUP1, CHLOROPLASTIC"/>
    <property type="match status" value="1"/>
</dbReference>
<dbReference type="OrthoDB" id="2020598at2759"/>
<gene>
    <name evidence="3" type="ORF">MANES_03G146300v8</name>
</gene>
<protein>
    <recommendedName>
        <fullName evidence="5">Hydroxyproline-rich glycoprotein family protein</fullName>
    </recommendedName>
</protein>
<keyword evidence="4" id="KW-1185">Reference proteome</keyword>
<proteinExistence type="predicted"/>
<dbReference type="AlphaFoldDB" id="A0A2C9W7J5"/>
<sequence>MEDLYRLCLEALPNIPISDIKGTAIHKKVAYFFKALKSIRDSWSMSHKCLAKYGLDKFSNMNSTNVEQLVDIVVFATLDSVIKAAAELFDKLEDEELNEDYTQQPGKSTESHPCNKSTSLAAENYARTAVSPDISNSPPRPPPRPPPPGVQVCQKSSILPQSKEEVKAVNTGVIESRLQKSNGTEDVTGETGIPKSAPPPPVMPPRGSKPTATPVKKGFGPPPPPPIGGKSLLQRKAVSKLKRSTQMPSLFQILKEKMEGSNLTIKSSSVRTKQLGGSSGGREGMSATLAELSKRSTYFLQIQEDIQKYAKSIFELKAAINSFQTNDMVKLLKFRNHFESILGVLTDESQVLAKFEDFPTQKLETLRAAAALYSKLETIVATLKNWEIVPPLSKLLDKVECYIRKIKVQVDAFERNKDEESKKFKSHNIEFDFLMFTRVKESVIDLSSGCMELALKERREAKTNGNGKTGATEGKMKDSGRLLWRVFRLAFQAYSFAGGQDDHSTKLANELANEILVNSQ</sequence>
<dbReference type="Gramene" id="Manes.03G146300.1.v8.1">
    <property type="protein sequence ID" value="Manes.03G146300.1.v8.1.CDS"/>
    <property type="gene ID" value="Manes.03G146300.v8.1"/>
</dbReference>
<dbReference type="OMA" id="FMECYLD"/>
<evidence type="ECO:0000313" key="3">
    <source>
        <dbReference type="EMBL" id="OAY55341.1"/>
    </source>
</evidence>
<feature type="compositionally biased region" description="Low complexity" evidence="2">
    <location>
        <begin position="205"/>
        <end position="219"/>
    </location>
</feature>
<dbReference type="Proteomes" id="UP000091857">
    <property type="component" value="Chromosome 3"/>
</dbReference>
<dbReference type="EMBL" id="CM004389">
    <property type="protein sequence ID" value="OAY55341.1"/>
    <property type="molecule type" value="Genomic_DNA"/>
</dbReference>
<organism evidence="3 4">
    <name type="scientific">Manihot esculenta</name>
    <name type="common">Cassava</name>
    <name type="synonym">Jatropha manihot</name>
    <dbReference type="NCBI Taxonomy" id="3983"/>
    <lineage>
        <taxon>Eukaryota</taxon>
        <taxon>Viridiplantae</taxon>
        <taxon>Streptophyta</taxon>
        <taxon>Embryophyta</taxon>
        <taxon>Tracheophyta</taxon>
        <taxon>Spermatophyta</taxon>
        <taxon>Magnoliopsida</taxon>
        <taxon>eudicotyledons</taxon>
        <taxon>Gunneridae</taxon>
        <taxon>Pentapetalae</taxon>
        <taxon>rosids</taxon>
        <taxon>fabids</taxon>
        <taxon>Malpighiales</taxon>
        <taxon>Euphorbiaceae</taxon>
        <taxon>Crotonoideae</taxon>
        <taxon>Manihoteae</taxon>
        <taxon>Manihot</taxon>
    </lineage>
</organism>
<evidence type="ECO:0000256" key="1">
    <source>
        <dbReference type="ARBA" id="ARBA00023054"/>
    </source>
</evidence>
<dbReference type="InterPro" id="IPR040265">
    <property type="entry name" value="CHUP1/IPGA1-like"/>
</dbReference>
<feature type="region of interest" description="Disordered" evidence="2">
    <location>
        <begin position="130"/>
        <end position="231"/>
    </location>
</feature>
<name>A0A2C9W7J5_MANES</name>
<reference evidence="4" key="1">
    <citation type="journal article" date="2016" name="Nat. Biotechnol.">
        <title>Sequencing wild and cultivated cassava and related species reveals extensive interspecific hybridization and genetic diversity.</title>
        <authorList>
            <person name="Bredeson J.V."/>
            <person name="Lyons J.B."/>
            <person name="Prochnik S.E."/>
            <person name="Wu G.A."/>
            <person name="Ha C.M."/>
            <person name="Edsinger-Gonzales E."/>
            <person name="Grimwood J."/>
            <person name="Schmutz J."/>
            <person name="Rabbi I.Y."/>
            <person name="Egesi C."/>
            <person name="Nauluvula P."/>
            <person name="Lebot V."/>
            <person name="Ndunguru J."/>
            <person name="Mkamilo G."/>
            <person name="Bart R.S."/>
            <person name="Setter T.L."/>
            <person name="Gleadow R.M."/>
            <person name="Kulakow P."/>
            <person name="Ferguson M.E."/>
            <person name="Rounsley S."/>
            <person name="Rokhsar D.S."/>
        </authorList>
    </citation>
    <scope>NUCLEOTIDE SEQUENCE [LARGE SCALE GENOMIC DNA]</scope>
    <source>
        <strain evidence="4">cv. AM560-2</strain>
    </source>
</reference>
<accession>A0A2C9W7J5</accession>
<evidence type="ECO:0000313" key="4">
    <source>
        <dbReference type="Proteomes" id="UP000091857"/>
    </source>
</evidence>
<evidence type="ECO:0000256" key="2">
    <source>
        <dbReference type="SAM" id="MobiDB-lite"/>
    </source>
</evidence>
<evidence type="ECO:0008006" key="5">
    <source>
        <dbReference type="Google" id="ProtNLM"/>
    </source>
</evidence>
<dbReference type="STRING" id="3983.A0A2C9W7J5"/>
<keyword evidence="1" id="KW-0175">Coiled coil</keyword>
<comment type="caution">
    <text evidence="3">The sequence shown here is derived from an EMBL/GenBank/DDBJ whole genome shotgun (WGS) entry which is preliminary data.</text>
</comment>
<dbReference type="PANTHER" id="PTHR31342:SF62">
    <property type="entry name" value="HYDROXYPROLINE-RICH GLYCOPROTEIN FAMILY PROTEIN"/>
    <property type="match status" value="1"/>
</dbReference>